<proteinExistence type="predicted"/>
<organism evidence="2 3">
    <name type="scientific">Chitinasiproducens palmae</name>
    <dbReference type="NCBI Taxonomy" id="1770053"/>
    <lineage>
        <taxon>Bacteria</taxon>
        <taxon>Pseudomonadati</taxon>
        <taxon>Pseudomonadota</taxon>
        <taxon>Betaproteobacteria</taxon>
        <taxon>Burkholderiales</taxon>
        <taxon>Burkholderiaceae</taxon>
        <taxon>Chitinasiproducens</taxon>
    </lineage>
</organism>
<feature type="domain" description="DSBA-like thioredoxin" evidence="1">
    <location>
        <begin position="20"/>
        <end position="190"/>
    </location>
</feature>
<dbReference type="OrthoDB" id="9813770at2"/>
<keyword evidence="3" id="KW-1185">Reference proteome</keyword>
<evidence type="ECO:0000259" key="1">
    <source>
        <dbReference type="Pfam" id="PF01323"/>
    </source>
</evidence>
<gene>
    <name evidence="2" type="ORF">SAMN05216551_11380</name>
</gene>
<dbReference type="SUPFAM" id="SSF52833">
    <property type="entry name" value="Thioredoxin-like"/>
    <property type="match status" value="1"/>
</dbReference>
<accession>A0A1H2PU96</accession>
<dbReference type="InterPro" id="IPR001853">
    <property type="entry name" value="DSBA-like_thioredoxin_dom"/>
</dbReference>
<dbReference type="EMBL" id="FNLO01000013">
    <property type="protein sequence ID" value="SDV50759.1"/>
    <property type="molecule type" value="Genomic_DNA"/>
</dbReference>
<dbReference type="GO" id="GO:0016491">
    <property type="term" value="F:oxidoreductase activity"/>
    <property type="evidence" value="ECO:0007669"/>
    <property type="project" value="InterPro"/>
</dbReference>
<protein>
    <recommendedName>
        <fullName evidence="1">DSBA-like thioredoxin domain-containing protein</fullName>
    </recommendedName>
</protein>
<dbReference type="Proteomes" id="UP000243719">
    <property type="component" value="Unassembled WGS sequence"/>
</dbReference>
<dbReference type="Gene3D" id="3.40.30.10">
    <property type="entry name" value="Glutaredoxin"/>
    <property type="match status" value="1"/>
</dbReference>
<dbReference type="InterPro" id="IPR036249">
    <property type="entry name" value="Thioredoxin-like_sf"/>
</dbReference>
<dbReference type="PANTHER" id="PTHR13887:SF51">
    <property type="entry name" value="DSBA FAMILY PROTEIN"/>
    <property type="match status" value="1"/>
</dbReference>
<sequence>MQTMSFAQPTMTTTVLHYVHDPLCGWCYAAAPLVEAARDRNIAVTLHGGGLWEFETRFTPQQRNVIRRSDERIAAIAGVPFGAAYLNGLLDDPTTVVWSPPPLAAVLAAGIVKSGAEQAMLRAVQAAHYVDGRRVVETTVLLDLAEQLGLAPAAFLHAFGSAPVAAHIAATREWMQAFGLRGFPGFVVERAGRFARLAHEPFYGACDAFLDAIDEIEAEGARLDAAGTPQTY</sequence>
<dbReference type="CDD" id="cd03025">
    <property type="entry name" value="DsbA_FrnE_like"/>
    <property type="match status" value="1"/>
</dbReference>
<evidence type="ECO:0000313" key="3">
    <source>
        <dbReference type="Proteomes" id="UP000243719"/>
    </source>
</evidence>
<evidence type="ECO:0000313" key="2">
    <source>
        <dbReference type="EMBL" id="SDV50759.1"/>
    </source>
</evidence>
<dbReference type="Pfam" id="PF01323">
    <property type="entry name" value="DSBA"/>
    <property type="match status" value="1"/>
</dbReference>
<name>A0A1H2PU96_9BURK</name>
<dbReference type="STRING" id="1770053.SAMN05216551_11380"/>
<dbReference type="AlphaFoldDB" id="A0A1H2PU96"/>
<dbReference type="PANTHER" id="PTHR13887">
    <property type="entry name" value="GLUTATHIONE S-TRANSFERASE KAPPA"/>
    <property type="match status" value="1"/>
</dbReference>
<reference evidence="3" key="1">
    <citation type="submission" date="2016-09" db="EMBL/GenBank/DDBJ databases">
        <authorList>
            <person name="Varghese N."/>
            <person name="Submissions S."/>
        </authorList>
    </citation>
    <scope>NUCLEOTIDE SEQUENCE [LARGE SCALE GENOMIC DNA]</scope>
    <source>
        <strain evidence="3">JS23</strain>
    </source>
</reference>